<reference evidence="1" key="2">
    <citation type="submission" date="2016-08" db="EMBL/GenBank/DDBJ databases">
        <authorList>
            <person name="Seilhamer J.J."/>
        </authorList>
    </citation>
    <scope>NUCLEOTIDE SEQUENCE [LARGE SCALE GENOMIC DNA]</scope>
    <source>
        <strain evidence="1">SA1</strain>
        <plasmid evidence="1">pSA1</plasmid>
    </source>
</reference>
<name>A0A031JU70_9SPHN</name>
<geneLocation type="plasmid" evidence="1 4">
    <name>pSA1</name>
</geneLocation>
<organism evidence="2 3">
    <name type="scientific">Novosphingobium resinovorum</name>
    <dbReference type="NCBI Taxonomy" id="158500"/>
    <lineage>
        <taxon>Bacteria</taxon>
        <taxon>Pseudomonadati</taxon>
        <taxon>Pseudomonadota</taxon>
        <taxon>Alphaproteobacteria</taxon>
        <taxon>Sphingomonadales</taxon>
        <taxon>Sphingomonadaceae</taxon>
        <taxon>Novosphingobium</taxon>
    </lineage>
</organism>
<reference evidence="2 3" key="1">
    <citation type="submission" date="2014-03" db="EMBL/GenBank/DDBJ databases">
        <title>Whole genome sequence of Novosphingobium resinovorum KF1.</title>
        <authorList>
            <person name="Gan H.M."/>
            <person name="Gan H.Y."/>
            <person name="Chew T.H."/>
            <person name="Savka M.A."/>
        </authorList>
    </citation>
    <scope>NUCLEOTIDE SEQUENCE [LARGE SCALE GENOMIC DNA]</scope>
    <source>
        <strain evidence="2 3">KF1</strain>
    </source>
</reference>
<dbReference type="AlphaFoldDB" id="A0A031JU70"/>
<dbReference type="PATRIC" id="fig|158500.4.peg.3339"/>
<sequence length="236" mass="26148">MPLTRTTGSYVMGPSDDRSKWVEWENFIVSTNPDGTHTAQSMTRFPGTSLVRHVTQTVNTEFMPMDGHLRLFVGSEFQGVLVRRVVGDEVTSLLIAPDGSPIEQAQLPGGADLVLGYHPTVVEGWKFTQCDRAVEGTQHVRILTTSATWNGGQMTHGKEVTLAIEYIGEEEIEVPAGKFVCDHYLWHTGAIDADIEVWTTGQDRICARVIGHAKGVTYELAEFDQKSFGDTLEFDF</sequence>
<evidence type="ECO:0000313" key="2">
    <source>
        <dbReference type="EMBL" id="EZP80510.1"/>
    </source>
</evidence>
<dbReference type="EMBL" id="JFYZ01000016">
    <property type="protein sequence ID" value="EZP80510.1"/>
    <property type="molecule type" value="Genomic_DNA"/>
</dbReference>
<evidence type="ECO:0000313" key="1">
    <source>
        <dbReference type="EMBL" id="AOR79537.1"/>
    </source>
</evidence>
<accession>A0A031JU70</accession>
<proteinExistence type="predicted"/>
<dbReference type="KEGG" id="nre:BES08_22290"/>
<gene>
    <name evidence="1" type="ORF">BES08_22290</name>
    <name evidence="2" type="ORF">BV97_03277</name>
</gene>
<dbReference type="Proteomes" id="UP000024329">
    <property type="component" value="Unassembled WGS sequence"/>
</dbReference>
<keyword evidence="1" id="KW-0614">Plasmid</keyword>
<keyword evidence="4" id="KW-1185">Reference proteome</keyword>
<evidence type="ECO:0000313" key="4">
    <source>
        <dbReference type="Proteomes" id="UP000094626"/>
    </source>
</evidence>
<dbReference type="OrthoDB" id="7503772at2"/>
<dbReference type="EMBL" id="CP017076">
    <property type="protein sequence ID" value="AOR79537.1"/>
    <property type="molecule type" value="Genomic_DNA"/>
</dbReference>
<dbReference type="RefSeq" id="WP_036526983.1">
    <property type="nucleotide sequence ID" value="NZ_BSFC01000030.1"/>
</dbReference>
<evidence type="ECO:0000313" key="3">
    <source>
        <dbReference type="Proteomes" id="UP000024329"/>
    </source>
</evidence>
<protein>
    <submittedName>
        <fullName evidence="2">Uncharacterized protein</fullName>
    </submittedName>
</protein>
<reference evidence="4" key="3">
    <citation type="journal article" date="2017" name="J. Biotechnol.">
        <title>Complete genome sequence of Novosphingobium resinovorum SA1, a versatile xenobiotic-degrading bacterium capable of utilizing sulfanilic acid.</title>
        <authorList>
            <person name="Hegedus B."/>
            <person name="Kos P.B."/>
            <person name="Balint B."/>
            <person name="Maroti G."/>
            <person name="Gan H.M."/>
            <person name="Perei K."/>
            <person name="Rakhely G."/>
        </authorList>
    </citation>
    <scope>NUCLEOTIDE SEQUENCE [LARGE SCALE GENOMIC DNA]</scope>
    <source>
        <strain evidence="4">SA1</strain>
    </source>
</reference>
<dbReference type="Proteomes" id="UP000094626">
    <property type="component" value="Plasmid pSA1"/>
</dbReference>